<dbReference type="Pfam" id="PF01486">
    <property type="entry name" value="K-box"/>
    <property type="match status" value="1"/>
</dbReference>
<organism evidence="10 11">
    <name type="scientific">Elaeis guineensis var. tenera</name>
    <name type="common">Oil palm</name>
    <dbReference type="NCBI Taxonomy" id="51953"/>
    <lineage>
        <taxon>Eukaryota</taxon>
        <taxon>Viridiplantae</taxon>
        <taxon>Streptophyta</taxon>
        <taxon>Embryophyta</taxon>
        <taxon>Tracheophyta</taxon>
        <taxon>Spermatophyta</taxon>
        <taxon>Magnoliopsida</taxon>
        <taxon>Liliopsida</taxon>
        <taxon>Arecaceae</taxon>
        <taxon>Arecoideae</taxon>
        <taxon>Cocoseae</taxon>
        <taxon>Elaeidinae</taxon>
        <taxon>Elaeis</taxon>
    </lineage>
</organism>
<dbReference type="InterPro" id="IPR033896">
    <property type="entry name" value="MEF2-like_N"/>
</dbReference>
<dbReference type="RefSeq" id="XP_010919080.1">
    <property type="nucleotide sequence ID" value="XM_010920778.3"/>
</dbReference>
<dbReference type="OrthoDB" id="1898716at2759"/>
<keyword evidence="4" id="KW-0804">Transcription</keyword>
<dbReference type="GO" id="GO:0050793">
    <property type="term" value="P:regulation of developmental process"/>
    <property type="evidence" value="ECO:0007669"/>
    <property type="project" value="UniProtKB-ARBA"/>
</dbReference>
<feature type="compositionally biased region" description="Acidic residues" evidence="7">
    <location>
        <begin position="209"/>
        <end position="218"/>
    </location>
</feature>
<dbReference type="SMR" id="A0A6I9R3N6"/>
<dbReference type="SUPFAM" id="SSF55455">
    <property type="entry name" value="SRF-like"/>
    <property type="match status" value="1"/>
</dbReference>
<evidence type="ECO:0000256" key="7">
    <source>
        <dbReference type="SAM" id="MobiDB-lite"/>
    </source>
</evidence>
<feature type="domain" description="K-box" evidence="9">
    <location>
        <begin position="115"/>
        <end position="207"/>
    </location>
</feature>
<dbReference type="InterPro" id="IPR050142">
    <property type="entry name" value="MADS-box/MEF2_TF"/>
</dbReference>
<dbReference type="InterPro" id="IPR002487">
    <property type="entry name" value="TF_Kbox"/>
</dbReference>
<evidence type="ECO:0000259" key="9">
    <source>
        <dbReference type="PROSITE" id="PS51297"/>
    </source>
</evidence>
<evidence type="ECO:0000313" key="11">
    <source>
        <dbReference type="RefSeq" id="XP_010919080.1"/>
    </source>
</evidence>
<dbReference type="Proteomes" id="UP000504607">
    <property type="component" value="Chromosome 4"/>
</dbReference>
<dbReference type="PROSITE" id="PS50066">
    <property type="entry name" value="MADS_BOX_2"/>
    <property type="match status" value="1"/>
</dbReference>
<gene>
    <name evidence="11" type="primary">LOC105043288</name>
</gene>
<dbReference type="SMART" id="SM00432">
    <property type="entry name" value="MADS"/>
    <property type="match status" value="1"/>
</dbReference>
<dbReference type="InterPro" id="IPR002100">
    <property type="entry name" value="TF_MADSbox"/>
</dbReference>
<evidence type="ECO:0000256" key="1">
    <source>
        <dbReference type="ARBA" id="ARBA00004123"/>
    </source>
</evidence>
<evidence type="ECO:0000256" key="5">
    <source>
        <dbReference type="ARBA" id="ARBA00023242"/>
    </source>
</evidence>
<dbReference type="CDD" id="cd00265">
    <property type="entry name" value="MADS_MEF2_like"/>
    <property type="match status" value="1"/>
</dbReference>
<evidence type="ECO:0000256" key="3">
    <source>
        <dbReference type="ARBA" id="ARBA00023125"/>
    </source>
</evidence>
<feature type="region of interest" description="Disordered" evidence="7">
    <location>
        <begin position="201"/>
        <end position="225"/>
    </location>
</feature>
<keyword evidence="5" id="KW-0539">Nucleus</keyword>
<keyword evidence="3" id="KW-0238">DNA-binding</keyword>
<reference evidence="11" key="1">
    <citation type="submission" date="2025-08" db="UniProtKB">
        <authorList>
            <consortium name="RefSeq"/>
        </authorList>
    </citation>
    <scope>IDENTIFICATION</scope>
</reference>
<evidence type="ECO:0000256" key="6">
    <source>
        <dbReference type="SAM" id="Coils"/>
    </source>
</evidence>
<accession>A0A6I9R3N6</accession>
<dbReference type="FunFam" id="3.40.1810.10:FF:000012">
    <property type="entry name" value="MADS-box protein SOC1"/>
    <property type="match status" value="1"/>
</dbReference>
<dbReference type="PROSITE" id="PS51297">
    <property type="entry name" value="K_BOX"/>
    <property type="match status" value="1"/>
</dbReference>
<dbReference type="PROSITE" id="PS00350">
    <property type="entry name" value="MADS_BOX_1"/>
    <property type="match status" value="1"/>
</dbReference>
<dbReference type="InParanoid" id="A0A6I9R3N6"/>
<evidence type="ECO:0000256" key="4">
    <source>
        <dbReference type="ARBA" id="ARBA00023163"/>
    </source>
</evidence>
<dbReference type="GO" id="GO:0005634">
    <property type="term" value="C:nucleus"/>
    <property type="evidence" value="ECO:0007669"/>
    <property type="project" value="UniProtKB-SubCell"/>
</dbReference>
<evidence type="ECO:0000313" key="10">
    <source>
        <dbReference type="Proteomes" id="UP000504607"/>
    </source>
</evidence>
<sequence length="245" mass="27978">MSSTSLFSSFYFCETWTPAEEEEEEEAEMVRGKTEIKRIENATSRQVTFSKRRNGLLKKAFELSVLCDAEVALIVFSPRGKLYEFSSTSMQKTINRYRMHAKSGINNNEVTEQNIQQCKFEAASMSRKIESLEASKRKLLAESLESCSVEELHEIEGKLEQSLRNIRGRKNQLLGEQIAQLKEKEQTLEKENTLLQEKCKLQSQPPLADLEEADPDEQDGQHNEVETELYIGCPGRGRINCMSPS</sequence>
<comment type="subcellular location">
    <subcellularLocation>
        <location evidence="1">Nucleus</location>
    </subcellularLocation>
</comment>
<keyword evidence="6" id="KW-0175">Coiled coil</keyword>
<evidence type="ECO:0000256" key="2">
    <source>
        <dbReference type="ARBA" id="ARBA00023015"/>
    </source>
</evidence>
<dbReference type="PRINTS" id="PR00404">
    <property type="entry name" value="MADSDOMAIN"/>
</dbReference>
<dbReference type="PANTHER" id="PTHR48019">
    <property type="entry name" value="SERUM RESPONSE FACTOR HOMOLOG"/>
    <property type="match status" value="1"/>
</dbReference>
<proteinExistence type="predicted"/>
<dbReference type="GO" id="GO:0045944">
    <property type="term" value="P:positive regulation of transcription by RNA polymerase II"/>
    <property type="evidence" value="ECO:0007669"/>
    <property type="project" value="InterPro"/>
</dbReference>
<keyword evidence="2" id="KW-0805">Transcription regulation</keyword>
<dbReference type="Pfam" id="PF00319">
    <property type="entry name" value="SRF-TF"/>
    <property type="match status" value="1"/>
</dbReference>
<dbReference type="Gene3D" id="3.40.1810.10">
    <property type="entry name" value="Transcription factor, MADS-box"/>
    <property type="match status" value="1"/>
</dbReference>
<dbReference type="GO" id="GO:0000977">
    <property type="term" value="F:RNA polymerase II transcription regulatory region sequence-specific DNA binding"/>
    <property type="evidence" value="ECO:0007669"/>
    <property type="project" value="InterPro"/>
</dbReference>
<protein>
    <submittedName>
        <fullName evidence="11">MADS-box protein SOC1 isoform X1</fullName>
    </submittedName>
</protein>
<evidence type="ECO:0000259" key="8">
    <source>
        <dbReference type="PROSITE" id="PS50066"/>
    </source>
</evidence>
<feature type="domain" description="MADS-box" evidence="8">
    <location>
        <begin position="29"/>
        <end position="89"/>
    </location>
</feature>
<dbReference type="AlphaFoldDB" id="A0A6I9R3N6"/>
<dbReference type="GO" id="GO:0003700">
    <property type="term" value="F:DNA-binding transcription factor activity"/>
    <property type="evidence" value="ECO:0007669"/>
    <property type="project" value="InterPro"/>
</dbReference>
<dbReference type="GO" id="GO:0046983">
    <property type="term" value="F:protein dimerization activity"/>
    <property type="evidence" value="ECO:0007669"/>
    <property type="project" value="InterPro"/>
</dbReference>
<feature type="coiled-coil region" evidence="6">
    <location>
        <begin position="171"/>
        <end position="198"/>
    </location>
</feature>
<dbReference type="InterPro" id="IPR036879">
    <property type="entry name" value="TF_MADSbox_sf"/>
</dbReference>
<keyword evidence="10" id="KW-1185">Reference proteome</keyword>
<name>A0A6I9R3N6_ELAGV</name>
<dbReference type="FunCoup" id="A0A6I9R3N6">
    <property type="interactions" value="56"/>
</dbReference>